<organism evidence="1 2">
    <name type="scientific">Senna tora</name>
    <dbReference type="NCBI Taxonomy" id="362788"/>
    <lineage>
        <taxon>Eukaryota</taxon>
        <taxon>Viridiplantae</taxon>
        <taxon>Streptophyta</taxon>
        <taxon>Embryophyta</taxon>
        <taxon>Tracheophyta</taxon>
        <taxon>Spermatophyta</taxon>
        <taxon>Magnoliopsida</taxon>
        <taxon>eudicotyledons</taxon>
        <taxon>Gunneridae</taxon>
        <taxon>Pentapetalae</taxon>
        <taxon>rosids</taxon>
        <taxon>fabids</taxon>
        <taxon>Fabales</taxon>
        <taxon>Fabaceae</taxon>
        <taxon>Caesalpinioideae</taxon>
        <taxon>Cassia clade</taxon>
        <taxon>Senna</taxon>
    </lineage>
</organism>
<reference evidence="1" key="1">
    <citation type="submission" date="2020-09" db="EMBL/GenBank/DDBJ databases">
        <title>Genome-Enabled Discovery of Anthraquinone Biosynthesis in Senna tora.</title>
        <authorList>
            <person name="Kang S.-H."/>
            <person name="Pandey R.P."/>
            <person name="Lee C.-M."/>
            <person name="Sim J.-S."/>
            <person name="Jeong J.-T."/>
            <person name="Choi B.-S."/>
            <person name="Jung M."/>
            <person name="Ginzburg D."/>
            <person name="Zhao K."/>
            <person name="Won S.Y."/>
            <person name="Oh T.-J."/>
            <person name="Yu Y."/>
            <person name="Kim N.-H."/>
            <person name="Lee O.R."/>
            <person name="Lee T.-H."/>
            <person name="Bashyal P."/>
            <person name="Kim T.-S."/>
            <person name="Lee W.-H."/>
            <person name="Kawkins C."/>
            <person name="Kim C.-K."/>
            <person name="Kim J.S."/>
            <person name="Ahn B.O."/>
            <person name="Rhee S.Y."/>
            <person name="Sohng J.K."/>
        </authorList>
    </citation>
    <scope>NUCLEOTIDE SEQUENCE</scope>
    <source>
        <tissue evidence="1">Leaf</tissue>
    </source>
</reference>
<evidence type="ECO:0000313" key="2">
    <source>
        <dbReference type="Proteomes" id="UP000634136"/>
    </source>
</evidence>
<keyword evidence="2" id="KW-1185">Reference proteome</keyword>
<comment type="caution">
    <text evidence="1">The sequence shown here is derived from an EMBL/GenBank/DDBJ whole genome shotgun (WGS) entry which is preliminary data.</text>
</comment>
<gene>
    <name evidence="1" type="ORF">G2W53_016914</name>
</gene>
<dbReference type="Proteomes" id="UP000634136">
    <property type="component" value="Unassembled WGS sequence"/>
</dbReference>
<name>A0A834TPL8_9FABA</name>
<sequence>MVISLCNSIEVDRHQRQYKRHQKTPFQHKVDRNSVKVNMPLGILPLDM</sequence>
<protein>
    <submittedName>
        <fullName evidence="1">Uncharacterized protein</fullName>
    </submittedName>
</protein>
<dbReference type="EMBL" id="JAAIUW010000006">
    <property type="protein sequence ID" value="KAF7825750.1"/>
    <property type="molecule type" value="Genomic_DNA"/>
</dbReference>
<evidence type="ECO:0000313" key="1">
    <source>
        <dbReference type="EMBL" id="KAF7825750.1"/>
    </source>
</evidence>
<accession>A0A834TPL8</accession>
<dbReference type="AlphaFoldDB" id="A0A834TPL8"/>
<proteinExistence type="predicted"/>